<dbReference type="Proteomes" id="UP000785679">
    <property type="component" value="Unassembled WGS sequence"/>
</dbReference>
<dbReference type="EMBL" id="RRYP01012966">
    <property type="protein sequence ID" value="TNV76786.1"/>
    <property type="molecule type" value="Genomic_DNA"/>
</dbReference>
<comment type="caution">
    <text evidence="2">The sequence shown here is derived from an EMBL/GenBank/DDBJ whole genome shotgun (WGS) entry which is preliminary data.</text>
</comment>
<accession>A0A8J8NK83</accession>
<name>A0A8J8NK83_HALGN</name>
<feature type="region of interest" description="Disordered" evidence="1">
    <location>
        <begin position="1"/>
        <end position="79"/>
    </location>
</feature>
<evidence type="ECO:0000256" key="1">
    <source>
        <dbReference type="SAM" id="MobiDB-lite"/>
    </source>
</evidence>
<evidence type="ECO:0000313" key="2">
    <source>
        <dbReference type="EMBL" id="TNV76786.1"/>
    </source>
</evidence>
<proteinExistence type="predicted"/>
<evidence type="ECO:0000313" key="3">
    <source>
        <dbReference type="Proteomes" id="UP000785679"/>
    </source>
</evidence>
<gene>
    <name evidence="2" type="ORF">FGO68_gene1633</name>
</gene>
<protein>
    <submittedName>
        <fullName evidence="2">Uncharacterized protein</fullName>
    </submittedName>
</protein>
<dbReference type="AlphaFoldDB" id="A0A8J8NK83"/>
<sequence>MNSKDIKAPQKSLSRISSQKKQKGASLYQNPPFVDKDTLAQGKTSFSLQQKAPQSIPTRQRKAKRKQNQFDEGQANDLFGASEARRTSIIRAIRNPYRQNAQVDIRVNVGPRLKIPKNPEPKNKKLAKFIARGRGIKKLTPDDQIPINPDLDQLNQEEIAESSNLNIRKSLDVSSKPNLSTFHISSEQVNPVPRISGNKLFTLLHIDKFAHLMETLDRVERNIGLIMGKLDEISGDVEQILACLQRIEVAISQNTRTNTRIRSAKVRG</sequence>
<feature type="compositionally biased region" description="Polar residues" evidence="1">
    <location>
        <begin position="41"/>
        <end position="58"/>
    </location>
</feature>
<keyword evidence="3" id="KW-1185">Reference proteome</keyword>
<reference evidence="2" key="1">
    <citation type="submission" date="2019-06" db="EMBL/GenBank/DDBJ databases">
        <authorList>
            <person name="Zheng W."/>
        </authorList>
    </citation>
    <scope>NUCLEOTIDE SEQUENCE</scope>
    <source>
        <strain evidence="2">QDHG01</strain>
    </source>
</reference>
<organism evidence="2 3">
    <name type="scientific">Halteria grandinella</name>
    <dbReference type="NCBI Taxonomy" id="5974"/>
    <lineage>
        <taxon>Eukaryota</taxon>
        <taxon>Sar</taxon>
        <taxon>Alveolata</taxon>
        <taxon>Ciliophora</taxon>
        <taxon>Intramacronucleata</taxon>
        <taxon>Spirotrichea</taxon>
        <taxon>Stichotrichia</taxon>
        <taxon>Sporadotrichida</taxon>
        <taxon>Halteriidae</taxon>
        <taxon>Halteria</taxon>
    </lineage>
</organism>